<dbReference type="EMBL" id="JBHSEC010000019">
    <property type="protein sequence ID" value="MFC4410591.1"/>
    <property type="molecule type" value="Genomic_DNA"/>
</dbReference>
<comment type="caution">
    <text evidence="1">The sequence shown here is derived from an EMBL/GenBank/DDBJ whole genome shotgun (WGS) entry which is preliminary data.</text>
</comment>
<name>A0ABV8X497_9LACT</name>
<proteinExistence type="predicted"/>
<evidence type="ECO:0000313" key="1">
    <source>
        <dbReference type="EMBL" id="MFC4410591.1"/>
    </source>
</evidence>
<keyword evidence="2" id="KW-1185">Reference proteome</keyword>
<organism evidence="1 2">
    <name type="scientific">Chungangia koreensis</name>
    <dbReference type="NCBI Taxonomy" id="752657"/>
    <lineage>
        <taxon>Bacteria</taxon>
        <taxon>Bacillati</taxon>
        <taxon>Bacillota</taxon>
        <taxon>Bacilli</taxon>
        <taxon>Lactobacillales</taxon>
        <taxon>Chungangia</taxon>
    </lineage>
</organism>
<gene>
    <name evidence="1" type="ORF">ACFOZY_09220</name>
</gene>
<protein>
    <submittedName>
        <fullName evidence="1">Dimethylarginine dimethylaminohydrolase family protein</fullName>
    </submittedName>
</protein>
<dbReference type="SUPFAM" id="SSF55909">
    <property type="entry name" value="Pentein"/>
    <property type="match status" value="1"/>
</dbReference>
<reference evidence="2" key="1">
    <citation type="journal article" date="2019" name="Int. J. Syst. Evol. Microbiol.">
        <title>The Global Catalogue of Microorganisms (GCM) 10K type strain sequencing project: providing services to taxonomists for standard genome sequencing and annotation.</title>
        <authorList>
            <consortium name="The Broad Institute Genomics Platform"/>
            <consortium name="The Broad Institute Genome Sequencing Center for Infectious Disease"/>
            <person name="Wu L."/>
            <person name="Ma J."/>
        </authorList>
    </citation>
    <scope>NUCLEOTIDE SEQUENCE [LARGE SCALE GENOMIC DNA]</scope>
    <source>
        <strain evidence="2">CCUG 59778</strain>
    </source>
</reference>
<evidence type="ECO:0000313" key="2">
    <source>
        <dbReference type="Proteomes" id="UP001595817"/>
    </source>
</evidence>
<accession>A0ABV8X497</accession>
<dbReference type="Gene3D" id="3.75.10.10">
    <property type="entry name" value="L-arginine/glycine Amidinotransferase, Chain A"/>
    <property type="match status" value="1"/>
</dbReference>
<dbReference type="PANTHER" id="PTHR47271:SF2">
    <property type="entry name" value="ARGININE DEIMINASE"/>
    <property type="match status" value="1"/>
</dbReference>
<dbReference type="RefSeq" id="WP_378154606.1">
    <property type="nucleotide sequence ID" value="NZ_JBHSEC010000019.1"/>
</dbReference>
<dbReference type="Proteomes" id="UP001595817">
    <property type="component" value="Unassembled WGS sequence"/>
</dbReference>
<sequence length="315" mass="35915">MNWKLKVQGERWFPSEIPFSDEMKENWGDWYCDSEVGKLRAVLMHRPGAEIEGITVENYEQYRFRGAINPEKARQEQDALADLYRQYGVEVHYVGEQRKDKPNAMFMRDLLFMTPEGAILCRPSIPARRGEERAVAKKLGELGVPIIKTINGDGYFEGASAMWVNRDTVIIGTGSRTNESGAHQVENELRNMGVSNIIRTEIPYGSIHLDGYMNMIDKNKLMVFPWHVGYDCIRQLHEAGVEIVELPYIEELKLGMSLNFVALEPGKVVMVKGNPLTKKLLEEHNVEVIEVDLSELMNGWGAVHCMTAFLKRDPI</sequence>
<dbReference type="Pfam" id="PF19420">
    <property type="entry name" value="DDAH_eukar"/>
    <property type="match status" value="1"/>
</dbReference>
<dbReference type="PANTHER" id="PTHR47271">
    <property type="entry name" value="ARGININE DEIMINASE"/>
    <property type="match status" value="1"/>
</dbReference>